<dbReference type="Pfam" id="PF12612">
    <property type="entry name" value="TFCD_C"/>
    <property type="match status" value="1"/>
</dbReference>
<dbReference type="GO" id="GO:0048487">
    <property type="term" value="F:beta-tubulin binding"/>
    <property type="evidence" value="ECO:0007669"/>
    <property type="project" value="InterPro"/>
</dbReference>
<dbReference type="InterPro" id="IPR033162">
    <property type="entry name" value="TBCD"/>
</dbReference>
<feature type="repeat" description="HEAT" evidence="2">
    <location>
        <begin position="280"/>
        <end position="318"/>
    </location>
</feature>
<evidence type="ECO:0000259" key="3">
    <source>
        <dbReference type="Pfam" id="PF12612"/>
    </source>
</evidence>
<dbReference type="InterPro" id="IPR011989">
    <property type="entry name" value="ARM-like"/>
</dbReference>
<dbReference type="GO" id="GO:0007023">
    <property type="term" value="P:post-chaperonin tubulin folding pathway"/>
    <property type="evidence" value="ECO:0007669"/>
    <property type="project" value="InterPro"/>
</dbReference>
<dbReference type="VEuPathDB" id="FungiDB:TRICI_001697"/>
<dbReference type="InterPro" id="IPR021133">
    <property type="entry name" value="HEAT_type_2"/>
</dbReference>
<dbReference type="PANTHER" id="PTHR12658">
    <property type="entry name" value="BETA-TUBULIN COFACTOR D"/>
    <property type="match status" value="1"/>
</dbReference>
<dbReference type="PROSITE" id="PS50077">
    <property type="entry name" value="HEAT_REPEAT"/>
    <property type="match status" value="1"/>
</dbReference>
<dbReference type="InterPro" id="IPR058033">
    <property type="entry name" value="ARM_TBCD_2nd"/>
</dbReference>
<dbReference type="Proteomes" id="UP000761534">
    <property type="component" value="Unassembled WGS sequence"/>
</dbReference>
<evidence type="ECO:0000313" key="6">
    <source>
        <dbReference type="Proteomes" id="UP000761534"/>
    </source>
</evidence>
<dbReference type="GO" id="GO:0005096">
    <property type="term" value="F:GTPase activator activity"/>
    <property type="evidence" value="ECO:0007669"/>
    <property type="project" value="InterPro"/>
</dbReference>
<evidence type="ECO:0000313" key="5">
    <source>
        <dbReference type="EMBL" id="KAA8916148.1"/>
    </source>
</evidence>
<sequence length="1066" mass="119134">MEESEGDIGITKAAPELLNQIEAQYEKLLKGGCESEGDVLALIEVLEPFQDSPQLLDKRLAGWVEQLSEVYVKDPEAEWATRVLYTLCKIRGAKVVSRFFSSRVTLLGEVVEMLVNSGGRSWQTRYVLLLWLSILVLAPFSLDKFDAGFEEKLYDTVYQYLDVSGKERDGAALVMARLITRADVRDTLLKRFFEDIKNNWSLGGLHYRLGIVQTTAVIWRIADVSGVQQFLYNFYDLLQEQFNEDMSAKLRKFCVKNLGRISLAFSQFTEDGIPEQVEDILGTLIESLGDKDTGVRYTASKAVARIVHSLSDEDLRNEVIGALFAIFQEDVIVKKDGTESLDYVSNSKWHGTILCIAELLRRRLLPPTYFEELSTVLEKALQFEQRRLTFALGANVRDASCYVCWSLFRVYKEIPAKVIDRIFESLVSLCSFDREVNIRRAASAAIQEGIGRQNGVAGQLSVEEGLQLIQIVDYLRIGLRSRSFLEVASDVYDLGYHGVVNSVLHKGVCSWDPDVRRLGGNSVQLLSHKSLEVRQSFIDSLISMYDPHDFEVQHGVLYALGELFWGDIQPRVTDLDKVIGFLEGITDRQLKDENELLNCEAFLHVFRCLAKHFAAPTGSDFLLFQKRSKSISPASQEGREGCPPEKVTKEPLPTETKARIINLVDKLTIAMELQKPSVVENAQMVTSVLPPGILTPDVVSHWITRASNSRGVFSACFGDLNAEYVADNGVVDALAEIIDPVSKVEPAVRMQAVESLGKLFKRGVISFDNKSSRSFIVALDDYTVDSRGDVGSWVREAAIKICCDLYSDMGEDLQAEVDKRLLRMSVEVLNKLRLASAQAIQRPKAAVDIVKSLPEDFDRSGHIYFPHMVQLAGHLPAEQLREFLRGYVVSAGAQAGSEDTLKGSMSALINYLKDGQSTSVLRELVLLCDLKQYGPKVAICTLRVLHQLLESGVPVPDKLLWSIYVKAYNMHINTKSLARIKPSVDIITTLASIGCPFAIKRLPVLCRHFSPEVRTKAAETLYEISINERNTDQTPLNTIGDSDFSLPINQLKPQLSSIEKLATSLA</sequence>
<dbReference type="Pfam" id="PF25767">
    <property type="entry name" value="ARM_TBCD_2nd"/>
    <property type="match status" value="1"/>
</dbReference>
<dbReference type="PANTHER" id="PTHR12658:SF0">
    <property type="entry name" value="TUBULIN-SPECIFIC CHAPERONE D"/>
    <property type="match status" value="1"/>
</dbReference>
<dbReference type="OrthoDB" id="10253476at2759"/>
<comment type="caution">
    <text evidence="5">The sequence shown here is derived from an EMBL/GenBank/DDBJ whole genome shotgun (WGS) entry which is preliminary data.</text>
</comment>
<dbReference type="Gene3D" id="1.25.10.10">
    <property type="entry name" value="Leucine-rich Repeat Variant"/>
    <property type="match status" value="1"/>
</dbReference>
<accession>A0A642V8I5</accession>
<name>A0A642V8I5_9ASCO</name>
<dbReference type="SUPFAM" id="SSF48371">
    <property type="entry name" value="ARM repeat"/>
    <property type="match status" value="1"/>
</dbReference>
<dbReference type="InterPro" id="IPR022577">
    <property type="entry name" value="TBCD_C"/>
</dbReference>
<evidence type="ECO:0000259" key="4">
    <source>
        <dbReference type="Pfam" id="PF25767"/>
    </source>
</evidence>
<feature type="domain" description="Tubulin-folding cofactor D ARM repeats" evidence="4">
    <location>
        <begin position="270"/>
        <end position="455"/>
    </location>
</feature>
<gene>
    <name evidence="5" type="ORF">TRICI_001697</name>
</gene>
<evidence type="ECO:0000256" key="1">
    <source>
        <dbReference type="ARBA" id="ARBA00023186"/>
    </source>
</evidence>
<dbReference type="EMBL" id="SWFS01000120">
    <property type="protein sequence ID" value="KAA8916148.1"/>
    <property type="molecule type" value="Genomic_DNA"/>
</dbReference>
<dbReference type="Pfam" id="PF23579">
    <property type="entry name" value="ARM_TBCD"/>
    <property type="match status" value="1"/>
</dbReference>
<keyword evidence="6" id="KW-1185">Reference proteome</keyword>
<protein>
    <submittedName>
        <fullName evidence="5">Uncharacterized protein</fullName>
    </submittedName>
</protein>
<dbReference type="AlphaFoldDB" id="A0A642V8I5"/>
<dbReference type="InterPro" id="IPR016024">
    <property type="entry name" value="ARM-type_fold"/>
</dbReference>
<dbReference type="GO" id="GO:0007021">
    <property type="term" value="P:tubulin complex assembly"/>
    <property type="evidence" value="ECO:0007669"/>
    <property type="project" value="InterPro"/>
</dbReference>
<reference evidence="5" key="1">
    <citation type="journal article" date="2019" name="G3 (Bethesda)">
        <title>Genome Assemblies of Two Rare Opportunistic Yeast Pathogens: Diutina rugosa (syn. Candida rugosa) and Trichomonascus ciferrii (syn. Candida ciferrii).</title>
        <authorList>
            <person name="Mixao V."/>
            <person name="Saus E."/>
            <person name="Hansen A.P."/>
            <person name="Lass-Florl C."/>
            <person name="Gabaldon T."/>
        </authorList>
    </citation>
    <scope>NUCLEOTIDE SEQUENCE</scope>
    <source>
        <strain evidence="5">CBS 4856</strain>
    </source>
</reference>
<organism evidence="5 6">
    <name type="scientific">Trichomonascus ciferrii</name>
    <dbReference type="NCBI Taxonomy" id="44093"/>
    <lineage>
        <taxon>Eukaryota</taxon>
        <taxon>Fungi</taxon>
        <taxon>Dikarya</taxon>
        <taxon>Ascomycota</taxon>
        <taxon>Saccharomycotina</taxon>
        <taxon>Dipodascomycetes</taxon>
        <taxon>Dipodascales</taxon>
        <taxon>Trichomonascaceae</taxon>
        <taxon>Trichomonascus</taxon>
        <taxon>Trichomonascus ciferrii complex</taxon>
    </lineage>
</organism>
<evidence type="ECO:0000256" key="2">
    <source>
        <dbReference type="PROSITE-ProRule" id="PRU00103"/>
    </source>
</evidence>
<dbReference type="GO" id="GO:0000226">
    <property type="term" value="P:microtubule cytoskeleton organization"/>
    <property type="evidence" value="ECO:0007669"/>
    <property type="project" value="TreeGrafter"/>
</dbReference>
<proteinExistence type="predicted"/>
<feature type="domain" description="Tubulin-folding cofactor D C-terminal" evidence="3">
    <location>
        <begin position="821"/>
        <end position="953"/>
    </location>
</feature>
<keyword evidence="1" id="KW-0143">Chaperone</keyword>